<comment type="caution">
    <text evidence="1">The sequence shown here is derived from an EMBL/GenBank/DDBJ whole genome shotgun (WGS) entry which is preliminary data.</text>
</comment>
<protein>
    <submittedName>
        <fullName evidence="1">Uncharacterized protein</fullName>
    </submittedName>
</protein>
<dbReference type="EMBL" id="JAGPXF010000009">
    <property type="protein sequence ID" value="KAH7231195.1"/>
    <property type="molecule type" value="Genomic_DNA"/>
</dbReference>
<keyword evidence="2" id="KW-1185">Reference proteome</keyword>
<dbReference type="SUPFAM" id="SSF51197">
    <property type="entry name" value="Clavaminate synthase-like"/>
    <property type="match status" value="1"/>
</dbReference>
<reference evidence="1" key="1">
    <citation type="journal article" date="2021" name="Nat. Commun.">
        <title>Genetic determinants of endophytism in the Arabidopsis root mycobiome.</title>
        <authorList>
            <person name="Mesny F."/>
            <person name="Miyauchi S."/>
            <person name="Thiergart T."/>
            <person name="Pickel B."/>
            <person name="Atanasova L."/>
            <person name="Karlsson M."/>
            <person name="Huettel B."/>
            <person name="Barry K.W."/>
            <person name="Haridas S."/>
            <person name="Chen C."/>
            <person name="Bauer D."/>
            <person name="Andreopoulos W."/>
            <person name="Pangilinan J."/>
            <person name="LaButti K."/>
            <person name="Riley R."/>
            <person name="Lipzen A."/>
            <person name="Clum A."/>
            <person name="Drula E."/>
            <person name="Henrissat B."/>
            <person name="Kohler A."/>
            <person name="Grigoriev I.V."/>
            <person name="Martin F.M."/>
            <person name="Hacquard S."/>
        </authorList>
    </citation>
    <scope>NUCLEOTIDE SEQUENCE</scope>
    <source>
        <strain evidence="1">MPI-SDFR-AT-0068</strain>
    </source>
</reference>
<name>A0A8K0W608_9HYPO</name>
<gene>
    <name evidence="1" type="ORF">BKA59DRAFT_461476</name>
</gene>
<evidence type="ECO:0000313" key="1">
    <source>
        <dbReference type="EMBL" id="KAH7231195.1"/>
    </source>
</evidence>
<accession>A0A8K0W608</accession>
<dbReference type="AlphaFoldDB" id="A0A8K0W608"/>
<dbReference type="Proteomes" id="UP000813427">
    <property type="component" value="Unassembled WGS sequence"/>
</dbReference>
<dbReference type="InterPro" id="IPR027443">
    <property type="entry name" value="IPNS-like_sf"/>
</dbReference>
<dbReference type="PANTHER" id="PTHR30613">
    <property type="entry name" value="UNCHARACTERIZED PROTEIN YBIU-RELATED"/>
    <property type="match status" value="1"/>
</dbReference>
<sequence length="237" mass="26105">MHSRAFCQMPTKRRIHIPGDKKFTLSPYVDGRGVESGKNQEDILYSERSKASSVYPVIALRKILRLFSRPTQRGSSNIWKFSLDDNDGNVFLHGINPGTAQEHKPNHHPHLLLSETIIPYPTVKPGDTVYWSADTIHGTESENTGNVNAYVFYIPSVPLTPSNAQYAAQQRDAFLKGVPPPGFPGGYGESNFVDRGTTKDILSDSGRLAMGMSPLNTSEIAKGKESLASEVDKILGY</sequence>
<evidence type="ECO:0000313" key="2">
    <source>
        <dbReference type="Proteomes" id="UP000813427"/>
    </source>
</evidence>
<proteinExistence type="predicted"/>
<organism evidence="1 2">
    <name type="scientific">Fusarium tricinctum</name>
    <dbReference type="NCBI Taxonomy" id="61284"/>
    <lineage>
        <taxon>Eukaryota</taxon>
        <taxon>Fungi</taxon>
        <taxon>Dikarya</taxon>
        <taxon>Ascomycota</taxon>
        <taxon>Pezizomycotina</taxon>
        <taxon>Sordariomycetes</taxon>
        <taxon>Hypocreomycetidae</taxon>
        <taxon>Hypocreales</taxon>
        <taxon>Nectriaceae</taxon>
        <taxon>Fusarium</taxon>
        <taxon>Fusarium tricinctum species complex</taxon>
    </lineage>
</organism>
<dbReference type="PANTHER" id="PTHR30613:SF1">
    <property type="entry name" value="DUF1479 DOMAIN PROTEIN (AFU_ORTHOLOGUE AFUA_5G09280)"/>
    <property type="match status" value="1"/>
</dbReference>
<dbReference type="Gene3D" id="2.60.120.330">
    <property type="entry name" value="B-lactam Antibiotic, Isopenicillin N Synthase, Chain"/>
    <property type="match status" value="1"/>
</dbReference>
<dbReference type="Pfam" id="PF07350">
    <property type="entry name" value="Gig2-like"/>
    <property type="match status" value="1"/>
</dbReference>
<dbReference type="OrthoDB" id="8249012at2759"/>
<dbReference type="InterPro" id="IPR010856">
    <property type="entry name" value="Gig2-like"/>
</dbReference>